<reference evidence="5" key="2">
    <citation type="submission" date="2025-09" db="UniProtKB">
        <authorList>
            <consortium name="Ensembl"/>
        </authorList>
    </citation>
    <scope>IDENTIFICATION</scope>
</reference>
<feature type="signal peptide" evidence="3">
    <location>
        <begin position="1"/>
        <end position="16"/>
    </location>
</feature>
<proteinExistence type="predicted"/>
<organism evidence="5 6">
    <name type="scientific">Serinus canaria</name>
    <name type="common">Island canary</name>
    <name type="synonym">Fringilla canaria</name>
    <dbReference type="NCBI Taxonomy" id="9135"/>
    <lineage>
        <taxon>Eukaryota</taxon>
        <taxon>Metazoa</taxon>
        <taxon>Chordata</taxon>
        <taxon>Craniata</taxon>
        <taxon>Vertebrata</taxon>
        <taxon>Euteleostomi</taxon>
        <taxon>Archelosauria</taxon>
        <taxon>Archosauria</taxon>
        <taxon>Dinosauria</taxon>
        <taxon>Saurischia</taxon>
        <taxon>Theropoda</taxon>
        <taxon>Coelurosauria</taxon>
        <taxon>Aves</taxon>
        <taxon>Neognathae</taxon>
        <taxon>Neoaves</taxon>
        <taxon>Telluraves</taxon>
        <taxon>Australaves</taxon>
        <taxon>Passeriformes</taxon>
        <taxon>Passeroidea</taxon>
        <taxon>Fringillidae</taxon>
        <taxon>Carduelinae</taxon>
        <taxon>Serinus</taxon>
    </lineage>
</organism>
<feature type="domain" description="Ig-like" evidence="4">
    <location>
        <begin position="238"/>
        <end position="325"/>
    </location>
</feature>
<dbReference type="PANTHER" id="PTHR11481:SF58">
    <property type="entry name" value="ALLERGIN-1"/>
    <property type="match status" value="1"/>
</dbReference>
<dbReference type="GO" id="GO:0006955">
    <property type="term" value="P:immune response"/>
    <property type="evidence" value="ECO:0007669"/>
    <property type="project" value="TreeGrafter"/>
</dbReference>
<dbReference type="GeneTree" id="ENSGT01050000244808"/>
<dbReference type="OMA" id="MCISNDQ"/>
<accession>A0A8C9NA35</accession>
<feature type="domain" description="Ig-like" evidence="4">
    <location>
        <begin position="116"/>
        <end position="168"/>
    </location>
</feature>
<protein>
    <recommendedName>
        <fullName evidence="4">Ig-like domain-containing protein</fullName>
    </recommendedName>
</protein>
<evidence type="ECO:0000313" key="6">
    <source>
        <dbReference type="Proteomes" id="UP000694409"/>
    </source>
</evidence>
<feature type="domain" description="Ig-like" evidence="4">
    <location>
        <begin position="53"/>
        <end position="107"/>
    </location>
</feature>
<dbReference type="InterPro" id="IPR050488">
    <property type="entry name" value="Ig_Fc_receptor"/>
</dbReference>
<dbReference type="GO" id="GO:0007166">
    <property type="term" value="P:cell surface receptor signaling pathway"/>
    <property type="evidence" value="ECO:0007669"/>
    <property type="project" value="TreeGrafter"/>
</dbReference>
<name>A0A8C9NA35_SERCA</name>
<reference evidence="5" key="1">
    <citation type="submission" date="2025-08" db="UniProtKB">
        <authorList>
            <consortium name="Ensembl"/>
        </authorList>
    </citation>
    <scope>IDENTIFICATION</scope>
</reference>
<feature type="chain" id="PRO_5034489617" description="Ig-like domain-containing protein" evidence="3">
    <location>
        <begin position="17"/>
        <end position="439"/>
    </location>
</feature>
<dbReference type="GO" id="GO:0004888">
    <property type="term" value="F:transmembrane signaling receptor activity"/>
    <property type="evidence" value="ECO:0007669"/>
    <property type="project" value="TreeGrafter"/>
</dbReference>
<keyword evidence="2" id="KW-1015">Disulfide bond</keyword>
<dbReference type="InterPro" id="IPR036179">
    <property type="entry name" value="Ig-like_dom_sf"/>
</dbReference>
<dbReference type="Ensembl" id="ENSSCAT00000016806.1">
    <property type="protein sequence ID" value="ENSSCAP00000015002.1"/>
    <property type="gene ID" value="ENSSCAG00000010998.1"/>
</dbReference>
<dbReference type="GO" id="GO:0009897">
    <property type="term" value="C:external side of plasma membrane"/>
    <property type="evidence" value="ECO:0007669"/>
    <property type="project" value="TreeGrafter"/>
</dbReference>
<dbReference type="SUPFAM" id="SSF48726">
    <property type="entry name" value="Immunoglobulin"/>
    <property type="match status" value="3"/>
</dbReference>
<dbReference type="SMART" id="SM00409">
    <property type="entry name" value="IG"/>
    <property type="match status" value="2"/>
</dbReference>
<evidence type="ECO:0000256" key="3">
    <source>
        <dbReference type="SAM" id="SignalP"/>
    </source>
</evidence>
<keyword evidence="1 3" id="KW-0732">Signal</keyword>
<dbReference type="Proteomes" id="UP000694409">
    <property type="component" value="Unassembled WGS sequence"/>
</dbReference>
<dbReference type="InterPro" id="IPR003599">
    <property type="entry name" value="Ig_sub"/>
</dbReference>
<evidence type="ECO:0000259" key="4">
    <source>
        <dbReference type="PROSITE" id="PS50835"/>
    </source>
</evidence>
<dbReference type="Pfam" id="PF13927">
    <property type="entry name" value="Ig_3"/>
    <property type="match status" value="1"/>
</dbReference>
<dbReference type="PANTHER" id="PTHR11481">
    <property type="entry name" value="IMMUNOGLOBULIN FC RECEPTOR"/>
    <property type="match status" value="1"/>
</dbReference>
<dbReference type="PROSITE" id="PS50835">
    <property type="entry name" value="IG_LIKE"/>
    <property type="match status" value="3"/>
</dbReference>
<dbReference type="Gene3D" id="2.60.40.10">
    <property type="entry name" value="Immunoglobulins"/>
    <property type="match status" value="3"/>
</dbReference>
<dbReference type="InterPro" id="IPR013783">
    <property type="entry name" value="Ig-like_fold"/>
</dbReference>
<keyword evidence="6" id="KW-1185">Reference proteome</keyword>
<dbReference type="InterPro" id="IPR007110">
    <property type="entry name" value="Ig-like_dom"/>
</dbReference>
<evidence type="ECO:0000256" key="1">
    <source>
        <dbReference type="ARBA" id="ARBA00022729"/>
    </source>
</evidence>
<sequence>MGSWGWDHELVGVTWAIPSPALALAGWCPLSPAGAQTTQLLVEPPWRPAVLWDRVTLTCQGSGTVGSTTWYKDGRAWGLQGRDHVTVTKSGIYECDRPGSGRSHSVSVLNAWALLEGDRVTLCCQGRQDNPVTRVQFYHNKKDLRATLRGTELSMSPLQLHHSGRYSCGGLVGSFMSWSPAVTVTVHGEQPHGWNSNLLTAPKALPCPLSFSCNGENVAETDPLNVTVLGDASPVCVPAVPVANATITPGPLSHQVPAGDNVTLRCSVQVGSAPVTFTWLRNRQEVARGPLLELRDIDVGHSGIYQCMATNQLGQDRHRVFRELSPENLAGPWMFIALMAKAAFRTLWILLSQVPNPSSAMFPTQGCYKGSVGVLEPPPLPGQSESGHGRGWGVRNRKGLMSEDILEHLCVAGVGQALFLVRQGPVSPSVCQPWDTGTV</sequence>
<evidence type="ECO:0000256" key="2">
    <source>
        <dbReference type="ARBA" id="ARBA00023157"/>
    </source>
</evidence>
<dbReference type="InterPro" id="IPR003598">
    <property type="entry name" value="Ig_sub2"/>
</dbReference>
<evidence type="ECO:0000313" key="5">
    <source>
        <dbReference type="Ensembl" id="ENSSCAP00000015002.1"/>
    </source>
</evidence>
<dbReference type="SMART" id="SM00408">
    <property type="entry name" value="IGc2"/>
    <property type="match status" value="2"/>
</dbReference>
<dbReference type="AlphaFoldDB" id="A0A8C9NA35"/>